<comment type="caution">
    <text evidence="2">The sequence shown here is derived from an EMBL/GenBank/DDBJ whole genome shotgun (WGS) entry which is preliminary data.</text>
</comment>
<feature type="transmembrane region" description="Helical" evidence="1">
    <location>
        <begin position="72"/>
        <end position="98"/>
    </location>
</feature>
<reference evidence="2 3" key="1">
    <citation type="submission" date="2016-08" db="EMBL/GenBank/DDBJ databases">
        <title>A Parts List for Fungal Cellulosomes Revealed by Comparative Genomics.</title>
        <authorList>
            <consortium name="DOE Joint Genome Institute"/>
            <person name="Haitjema C.H."/>
            <person name="Gilmore S.P."/>
            <person name="Henske J.K."/>
            <person name="Solomon K.V."/>
            <person name="De Groot R."/>
            <person name="Kuo A."/>
            <person name="Mondo S.J."/>
            <person name="Salamov A.A."/>
            <person name="Labutti K."/>
            <person name="Zhao Z."/>
            <person name="Chiniquy J."/>
            <person name="Barry K."/>
            <person name="Brewer H.M."/>
            <person name="Purvine S.O."/>
            <person name="Wright A.T."/>
            <person name="Boxma B."/>
            <person name="Van Alen T."/>
            <person name="Hackstein J.H."/>
            <person name="Baker S.E."/>
            <person name="Grigoriev I.V."/>
            <person name="O'Malley M.A."/>
        </authorList>
    </citation>
    <scope>NUCLEOTIDE SEQUENCE [LARGE SCALE GENOMIC DNA]</scope>
    <source>
        <strain evidence="2 3">G1</strain>
    </source>
</reference>
<dbReference type="Proteomes" id="UP000193920">
    <property type="component" value="Unassembled WGS sequence"/>
</dbReference>
<keyword evidence="1" id="KW-1133">Transmembrane helix</keyword>
<dbReference type="EMBL" id="MCOG01000009">
    <property type="protein sequence ID" value="ORY82201.1"/>
    <property type="molecule type" value="Genomic_DNA"/>
</dbReference>
<evidence type="ECO:0000313" key="3">
    <source>
        <dbReference type="Proteomes" id="UP000193920"/>
    </source>
</evidence>
<keyword evidence="3" id="KW-1185">Reference proteome</keyword>
<evidence type="ECO:0000313" key="2">
    <source>
        <dbReference type="EMBL" id="ORY82201.1"/>
    </source>
</evidence>
<proteinExistence type="predicted"/>
<name>A0A1Y2FE56_9FUNG</name>
<dbReference type="AlphaFoldDB" id="A0A1Y2FE56"/>
<keyword evidence="1" id="KW-0472">Membrane</keyword>
<evidence type="ECO:0000256" key="1">
    <source>
        <dbReference type="SAM" id="Phobius"/>
    </source>
</evidence>
<feature type="transmembrane region" description="Helical" evidence="1">
    <location>
        <begin position="48"/>
        <end position="66"/>
    </location>
</feature>
<feature type="transmembrane region" description="Helical" evidence="1">
    <location>
        <begin position="147"/>
        <end position="167"/>
    </location>
</feature>
<accession>A0A1Y2FE56</accession>
<feature type="transmembrane region" description="Helical" evidence="1">
    <location>
        <begin position="228"/>
        <end position="249"/>
    </location>
</feature>
<feature type="transmembrane region" description="Helical" evidence="1">
    <location>
        <begin position="187"/>
        <end position="208"/>
    </location>
</feature>
<gene>
    <name evidence="2" type="ORF">LY90DRAFT_697531</name>
</gene>
<feature type="transmembrane region" description="Helical" evidence="1">
    <location>
        <begin position="110"/>
        <end position="131"/>
    </location>
</feature>
<protein>
    <recommendedName>
        <fullName evidence="4">G-protein coupled receptors family 1 profile domain-containing protein</fullName>
    </recommendedName>
</protein>
<evidence type="ECO:0008006" key="4">
    <source>
        <dbReference type="Google" id="ProtNLM"/>
    </source>
</evidence>
<keyword evidence="1" id="KW-0812">Transmembrane</keyword>
<organism evidence="2 3">
    <name type="scientific">Neocallimastix californiae</name>
    <dbReference type="NCBI Taxonomy" id="1754190"/>
    <lineage>
        <taxon>Eukaryota</taxon>
        <taxon>Fungi</taxon>
        <taxon>Fungi incertae sedis</taxon>
        <taxon>Chytridiomycota</taxon>
        <taxon>Chytridiomycota incertae sedis</taxon>
        <taxon>Neocallimastigomycetes</taxon>
        <taxon>Neocallimastigales</taxon>
        <taxon>Neocallimastigaceae</taxon>
        <taxon>Neocallimastix</taxon>
    </lineage>
</organism>
<sequence length="384" mass="43955">MDPYLPNSYGLNVSAPGLFRFNSLNDTCPGILYENFIDGIFKKFQDSFFFITFLQFVIVTLMYSVIGKGRYWKILFYSAIFNMFASLTENVTVAYICTEAEAKAKRERNLVVPFLFAEVGWIIGEFSIPFLNLTKMGAFSKGRANKIINWIILGFFFPLFILFRFYIGYARMVNGVLQSMDIRLTLAFVYAFLAVTDLICTISILIFVRNNNKRFIQTSSVNHYIKHSSYTILLLVDAASVLLAFFNAISQYHVFGIKIPESFANPFQCLKCGFILILSVDALLFKYGITTSSTNSKYSSSNYKSSNSFNKSRTNYSTNATYANYTSSYNDLSSYNQNSFYNKGLKVNDSKSSNIMYFYDNGERFIGLQNKDYSNLIPKNNINY</sequence>